<proteinExistence type="predicted"/>
<sequence>MTSFKGPVRAGVSLHATTGIRSQNDKDGYRKAFVAEAKYAQADVGRVRATVGLSATTGVNASADGVGVQVLGTGIQIGRETKISFFGSTFGVRWY</sequence>
<dbReference type="WBParaSite" id="ES5_v2.g19963.t1">
    <property type="protein sequence ID" value="ES5_v2.g19963.t1"/>
    <property type="gene ID" value="ES5_v2.g19963"/>
</dbReference>
<accession>A0AC34FSF1</accession>
<reference evidence="2" key="1">
    <citation type="submission" date="2022-11" db="UniProtKB">
        <authorList>
            <consortium name="WormBaseParasite"/>
        </authorList>
    </citation>
    <scope>IDENTIFICATION</scope>
</reference>
<dbReference type="Proteomes" id="UP000887579">
    <property type="component" value="Unplaced"/>
</dbReference>
<protein>
    <submittedName>
        <fullName evidence="2">Autotransporter domain-containing protein</fullName>
    </submittedName>
</protein>
<evidence type="ECO:0000313" key="1">
    <source>
        <dbReference type="Proteomes" id="UP000887579"/>
    </source>
</evidence>
<evidence type="ECO:0000313" key="2">
    <source>
        <dbReference type="WBParaSite" id="ES5_v2.g19963.t1"/>
    </source>
</evidence>
<organism evidence="1 2">
    <name type="scientific">Panagrolaimus sp. ES5</name>
    <dbReference type="NCBI Taxonomy" id="591445"/>
    <lineage>
        <taxon>Eukaryota</taxon>
        <taxon>Metazoa</taxon>
        <taxon>Ecdysozoa</taxon>
        <taxon>Nematoda</taxon>
        <taxon>Chromadorea</taxon>
        <taxon>Rhabditida</taxon>
        <taxon>Tylenchina</taxon>
        <taxon>Panagrolaimomorpha</taxon>
        <taxon>Panagrolaimoidea</taxon>
        <taxon>Panagrolaimidae</taxon>
        <taxon>Panagrolaimus</taxon>
    </lineage>
</organism>
<name>A0AC34FSF1_9BILA</name>